<keyword evidence="6 13" id="KW-0862">Zinc</keyword>
<keyword evidence="4 13" id="KW-0863">Zinc-finger</keyword>
<comment type="function">
    <text evidence="13">DNA-dependent ATPase involved in processing of recombination intermediates, plays a role in repairing DNA breaks. Stimulates the branch migration of RecA-mediated strand transfer reactions, allowing the 3' invading strand to extend heteroduplex DNA faster. Binds ssDNA in the presence of ADP but not other nucleotides, has ATPase activity that is stimulated by ssDNA and various branched DNA structures, but inhibited by SSB. Does not have RecA's homology-searching function.</text>
</comment>
<evidence type="ECO:0000256" key="6">
    <source>
        <dbReference type="ARBA" id="ARBA00022833"/>
    </source>
</evidence>
<dbReference type="eggNOG" id="COG1066">
    <property type="taxonomic scope" value="Bacteria"/>
</dbReference>
<dbReference type="HAMAP" id="MF_01498">
    <property type="entry name" value="RadA_bact"/>
    <property type="match status" value="1"/>
</dbReference>
<dbReference type="Pfam" id="PF18073">
    <property type="entry name" value="Zn_ribbon_LapB"/>
    <property type="match status" value="1"/>
</dbReference>
<feature type="short sequence motif" description="RadA KNRFG motif" evidence="11">
    <location>
        <begin position="260"/>
        <end position="264"/>
    </location>
</feature>
<evidence type="ECO:0000313" key="16">
    <source>
        <dbReference type="Proteomes" id="UP000007383"/>
    </source>
</evidence>
<evidence type="ECO:0000256" key="5">
    <source>
        <dbReference type="ARBA" id="ARBA00022801"/>
    </source>
</evidence>
<dbReference type="Pfam" id="PF13541">
    <property type="entry name" value="ChlI"/>
    <property type="match status" value="1"/>
</dbReference>
<protein>
    <recommendedName>
        <fullName evidence="11 12">DNA repair protein RadA</fullName>
    </recommendedName>
</protein>
<evidence type="ECO:0000256" key="2">
    <source>
        <dbReference type="ARBA" id="ARBA00022741"/>
    </source>
</evidence>
<organism evidence="15 16">
    <name type="scientific">Spirochaeta africana (strain ATCC 700263 / DSM 8902 / Z-7692)</name>
    <dbReference type="NCBI Taxonomy" id="889378"/>
    <lineage>
        <taxon>Bacteria</taxon>
        <taxon>Pseudomonadati</taxon>
        <taxon>Spirochaetota</taxon>
        <taxon>Spirochaetia</taxon>
        <taxon>Spirochaetales</taxon>
        <taxon>Spirochaetaceae</taxon>
        <taxon>Spirochaeta</taxon>
    </lineage>
</organism>
<keyword evidence="8 11" id="KW-0346">Stress response</keyword>
<evidence type="ECO:0000313" key="15">
    <source>
        <dbReference type="EMBL" id="AFG38639.1"/>
    </source>
</evidence>
<dbReference type="PROSITE" id="PS50162">
    <property type="entry name" value="RECA_2"/>
    <property type="match status" value="1"/>
</dbReference>
<dbReference type="GO" id="GO:0005829">
    <property type="term" value="C:cytosol"/>
    <property type="evidence" value="ECO:0007669"/>
    <property type="project" value="TreeGrafter"/>
</dbReference>
<accession>H9UM96</accession>
<dbReference type="SUPFAM" id="SSF52540">
    <property type="entry name" value="P-loop containing nucleoside triphosphate hydrolases"/>
    <property type="match status" value="1"/>
</dbReference>
<dbReference type="InterPro" id="IPR020568">
    <property type="entry name" value="Ribosomal_Su5_D2-typ_SF"/>
</dbReference>
<keyword evidence="1 11" id="KW-0479">Metal-binding</keyword>
<dbReference type="RefSeq" id="WP_014456621.1">
    <property type="nucleotide sequence ID" value="NC_017098.1"/>
</dbReference>
<dbReference type="PANTHER" id="PTHR32472">
    <property type="entry name" value="DNA REPAIR PROTEIN RADA"/>
    <property type="match status" value="1"/>
</dbReference>
<feature type="domain" description="RecA family profile 1" evidence="14">
    <location>
        <begin position="78"/>
        <end position="224"/>
    </location>
</feature>
<dbReference type="InterPro" id="IPR004504">
    <property type="entry name" value="DNA_repair_RadA"/>
</dbReference>
<dbReference type="GO" id="GO:0008270">
    <property type="term" value="F:zinc ion binding"/>
    <property type="evidence" value="ECO:0007669"/>
    <property type="project" value="UniProtKB-KW"/>
</dbReference>
<evidence type="ECO:0000256" key="13">
    <source>
        <dbReference type="RuleBase" id="RU003555"/>
    </source>
</evidence>
<dbReference type="PANTHER" id="PTHR32472:SF10">
    <property type="entry name" value="DNA REPAIR PROTEIN RADA-LIKE PROTEIN"/>
    <property type="match status" value="1"/>
</dbReference>
<keyword evidence="3 11" id="KW-0227">DNA damage</keyword>
<evidence type="ECO:0000256" key="8">
    <source>
        <dbReference type="ARBA" id="ARBA00023016"/>
    </source>
</evidence>
<dbReference type="InterPro" id="IPR020588">
    <property type="entry name" value="RecA_ATP-bd"/>
</dbReference>
<dbReference type="Pfam" id="PF13481">
    <property type="entry name" value="AAA_25"/>
    <property type="match status" value="1"/>
</dbReference>
<dbReference type="HOGENOM" id="CLU_018264_0_0_12"/>
<evidence type="ECO:0000256" key="1">
    <source>
        <dbReference type="ARBA" id="ARBA00022723"/>
    </source>
</evidence>
<evidence type="ECO:0000256" key="3">
    <source>
        <dbReference type="ARBA" id="ARBA00022763"/>
    </source>
</evidence>
<dbReference type="InterPro" id="IPR027417">
    <property type="entry name" value="P-loop_NTPase"/>
</dbReference>
<evidence type="ECO:0000256" key="7">
    <source>
        <dbReference type="ARBA" id="ARBA00022840"/>
    </source>
</evidence>
<gene>
    <name evidence="11" type="primary">radA</name>
    <name evidence="15" type="ordered locus">Spiaf_2613</name>
</gene>
<dbReference type="AlphaFoldDB" id="H9UM96"/>
<dbReference type="SMART" id="SM00382">
    <property type="entry name" value="AAA"/>
    <property type="match status" value="1"/>
</dbReference>
<evidence type="ECO:0000256" key="12">
    <source>
        <dbReference type="NCBIfam" id="TIGR00416"/>
    </source>
</evidence>
<evidence type="ECO:0000256" key="11">
    <source>
        <dbReference type="HAMAP-Rule" id="MF_01498"/>
    </source>
</evidence>
<dbReference type="Gene3D" id="3.40.50.300">
    <property type="entry name" value="P-loop containing nucleotide triphosphate hydrolases"/>
    <property type="match status" value="1"/>
</dbReference>
<dbReference type="Gene3D" id="3.30.230.10">
    <property type="match status" value="1"/>
</dbReference>
<feature type="region of interest" description="Lon-protease-like" evidence="11">
    <location>
        <begin position="360"/>
        <end position="462"/>
    </location>
</feature>
<dbReference type="KEGG" id="sfc:Spiaf_2613"/>
<keyword evidence="9 11" id="KW-0238">DNA-binding</keyword>
<evidence type="ECO:0000256" key="9">
    <source>
        <dbReference type="ARBA" id="ARBA00023125"/>
    </source>
</evidence>
<dbReference type="GO" id="GO:0140664">
    <property type="term" value="F:ATP-dependent DNA damage sensor activity"/>
    <property type="evidence" value="ECO:0007669"/>
    <property type="project" value="InterPro"/>
</dbReference>
<reference evidence="16" key="1">
    <citation type="journal article" date="2013" name="Stand. Genomic Sci.">
        <title>Complete genome sequence of the halophilic bacterium Spirochaeta africana type strain (Z-7692(T)) from the alkaline Lake Magadi in the East African Rift.</title>
        <authorList>
            <person name="Liolos K."/>
            <person name="Abt B."/>
            <person name="Scheuner C."/>
            <person name="Teshima H."/>
            <person name="Held B."/>
            <person name="Lapidus A."/>
            <person name="Nolan M."/>
            <person name="Lucas S."/>
            <person name="Deshpande S."/>
            <person name="Cheng J.F."/>
            <person name="Tapia R."/>
            <person name="Goodwin L.A."/>
            <person name="Pitluck S."/>
            <person name="Pagani I."/>
            <person name="Ivanova N."/>
            <person name="Mavromatis K."/>
            <person name="Mikhailova N."/>
            <person name="Huntemann M."/>
            <person name="Pati A."/>
            <person name="Chen A."/>
            <person name="Palaniappan K."/>
            <person name="Land M."/>
            <person name="Rohde M."/>
            <person name="Tindall B.J."/>
            <person name="Detter J.C."/>
            <person name="Goker M."/>
            <person name="Bristow J."/>
            <person name="Eisen J.A."/>
            <person name="Markowitz V."/>
            <person name="Hugenholtz P."/>
            <person name="Woyke T."/>
            <person name="Klenk H.P."/>
            <person name="Kyrpides N.C."/>
        </authorList>
    </citation>
    <scope>NUCLEOTIDE SEQUENCE</scope>
    <source>
        <strain evidence="16">ATCC 700263 / DSM 8902 / Z-7692</strain>
    </source>
</reference>
<name>H9UM96_SPIAZ</name>
<dbReference type="PRINTS" id="PR01874">
    <property type="entry name" value="DNAREPAIRADA"/>
</dbReference>
<dbReference type="OrthoDB" id="9803906at2"/>
<dbReference type="NCBIfam" id="TIGR00416">
    <property type="entry name" value="sms"/>
    <property type="match status" value="1"/>
</dbReference>
<proteinExistence type="inferred from homology"/>
<comment type="domain">
    <text evidence="11">The middle region has homology to RecA with ATPase motifs including the RadA KNRFG motif, while the C-terminus is homologous to Lon protease.</text>
</comment>
<dbReference type="Proteomes" id="UP000007383">
    <property type="component" value="Chromosome"/>
</dbReference>
<dbReference type="GO" id="GO:0000725">
    <property type="term" value="P:recombinational repair"/>
    <property type="evidence" value="ECO:0007669"/>
    <property type="project" value="UniProtKB-UniRule"/>
</dbReference>
<keyword evidence="10 11" id="KW-0234">DNA repair</keyword>
<dbReference type="InterPro" id="IPR003593">
    <property type="entry name" value="AAA+_ATPase"/>
</dbReference>
<dbReference type="GO" id="GO:0003684">
    <property type="term" value="F:damaged DNA binding"/>
    <property type="evidence" value="ECO:0007669"/>
    <property type="project" value="InterPro"/>
</dbReference>
<keyword evidence="16" id="KW-1185">Reference proteome</keyword>
<keyword evidence="5" id="KW-0378">Hydrolase</keyword>
<keyword evidence="7 11" id="KW-0067">ATP-binding</keyword>
<dbReference type="InterPro" id="IPR014721">
    <property type="entry name" value="Ribsml_uS5_D2-typ_fold_subgr"/>
</dbReference>
<dbReference type="EMBL" id="CP003282">
    <property type="protein sequence ID" value="AFG38639.1"/>
    <property type="molecule type" value="Genomic_DNA"/>
</dbReference>
<comment type="similarity">
    <text evidence="11 13">Belongs to the RecA family. RadA subfamily.</text>
</comment>
<dbReference type="SUPFAM" id="SSF54211">
    <property type="entry name" value="Ribosomal protein S5 domain 2-like"/>
    <property type="match status" value="1"/>
</dbReference>
<sequence length="462" mass="49762">MAAKRTVHYVCSECGHSEVKWAGRCPSCGTWNTMQEFRESNARAAAPSRIAPSRAAAARTAPVPHPAAQSLHELEAGEGLRFSTGHPEFDRVLGGGLIHGSTVLLGGEPGIGKSTLMLQTAALVDCRVLYVAGEESPRQIKNRADRLGLGDRQLRLSSETTLHELLDVLDAEQPELVVIDSIQTLWDEDTGSPPGAPTQLRRCAYAVSEWCRLHEATAVFIAHVTKEGTIAGPKILEHMVDAVLYFEQSEHELRFLRIPKNRFGTTDEIGLFSMGADGLTSVSDPTGLFFVQRSDPLPAGITTTPVYEGSRVLMVEIQALTVPAAGGSSRTYSDRIDPRRVSRIAAVLEKHLGLRFSDQDIYINVAGGIRISEVAVDLAIAVALYSARTGVPCPANTTCTGEVSLAGEVRPVIHLTKRLTAAKDLGITTCVGPAAARRGEQVDQSYQRVATLGQAIQMLLKK</sequence>
<comment type="function">
    <text evidence="11">Plays a role in repairing double-strand DNA breaks, probably involving stabilizing or processing branched DNA or blocked replication forks.</text>
</comment>
<dbReference type="GO" id="GO:0005524">
    <property type="term" value="F:ATP binding"/>
    <property type="evidence" value="ECO:0007669"/>
    <property type="project" value="UniProtKB-UniRule"/>
</dbReference>
<evidence type="ECO:0000256" key="4">
    <source>
        <dbReference type="ARBA" id="ARBA00022771"/>
    </source>
</evidence>
<evidence type="ECO:0000259" key="14">
    <source>
        <dbReference type="PROSITE" id="PS50162"/>
    </source>
</evidence>
<keyword evidence="2 11" id="KW-0547">Nucleotide-binding</keyword>
<dbReference type="PATRIC" id="fig|889378.3.peg.2586"/>
<dbReference type="InterPro" id="IPR041166">
    <property type="entry name" value="Rubredoxin_2"/>
</dbReference>
<dbReference type="STRING" id="889378.Spiaf_2613"/>
<evidence type="ECO:0000256" key="10">
    <source>
        <dbReference type="ARBA" id="ARBA00023204"/>
    </source>
</evidence>
<dbReference type="GO" id="GO:0016787">
    <property type="term" value="F:hydrolase activity"/>
    <property type="evidence" value="ECO:0007669"/>
    <property type="project" value="UniProtKB-KW"/>
</dbReference>
<feature type="binding site" evidence="11">
    <location>
        <begin position="107"/>
        <end position="114"/>
    </location>
    <ligand>
        <name>ATP</name>
        <dbReference type="ChEBI" id="CHEBI:30616"/>
    </ligand>
</feature>